<gene>
    <name evidence="1" type="ORF">HMPREF9726_01603</name>
</gene>
<proteinExistence type="predicted"/>
<organism evidence="1">
    <name type="scientific">Treponema denticola H-22</name>
    <dbReference type="NCBI Taxonomy" id="999432"/>
    <lineage>
        <taxon>Bacteria</taxon>
        <taxon>Pseudomonadati</taxon>
        <taxon>Spirochaetota</taxon>
        <taxon>Spirochaetia</taxon>
        <taxon>Spirochaetales</taxon>
        <taxon>Treponemataceae</taxon>
        <taxon>Treponema</taxon>
    </lineage>
</organism>
<dbReference type="RefSeq" id="WP_002673119.1">
    <property type="nucleotide sequence ID" value="NZ_CM001795.1"/>
</dbReference>
<sequence>MKKIISVLSIAALLFAISGCGGKSEKNNTVLKVIKEAEGMTLDQLFEKAYQESNGKVLKGLGNSSRGKTAGETFVEAMKAKYPDYTGKIDWSQPKNNTIFDQLTNDNKNVNPEFSMTLIQDGAQIKAKMIDTGILHNFVPKEWKESAGTDMKENGNPLALQTLSKVFMYNNVEASNKFLNVWDFVKEGQSPLFMGLESEPIGKNFLLMLTHEKYSKVVKAAYDALPEADKAYFKPIVDGLEKTAKELGLNENGKYALAWIKLFVSQFNLKTDDGPISVDLVKKSSKDQTGLLVYSKLRSIKETDESSVNNITVAAYQDGYIGFGGYAYKHYLQVLNNAPLPWTACAFIAYMVTTKEGFHPWGKDMGGYSSNPAINQDHSMDGYVDEEVNGEVKKINKFPAKNDRGYDWWTGEGKGGLIVEEPVYCASVTFTVGEWISSLRN</sequence>
<dbReference type="PATRIC" id="fig|999432.5.peg.1663"/>
<evidence type="ECO:0000313" key="1">
    <source>
        <dbReference type="EMBL" id="EMB33242.1"/>
    </source>
</evidence>
<accession>A0A0E2E3X2</accession>
<evidence type="ECO:0008006" key="2">
    <source>
        <dbReference type="Google" id="ProtNLM"/>
    </source>
</evidence>
<dbReference type="PROSITE" id="PS51257">
    <property type="entry name" value="PROKAR_LIPOPROTEIN"/>
    <property type="match status" value="1"/>
</dbReference>
<dbReference type="AlphaFoldDB" id="A0A0E2E3X2"/>
<dbReference type="HOGENOM" id="CLU_621016_0_0_12"/>
<name>A0A0E2E3X2_TREDN</name>
<reference evidence="1" key="1">
    <citation type="submission" date="2012-01" db="EMBL/GenBank/DDBJ databases">
        <title>The Genome Sequence of Treponema denticola H-22.</title>
        <authorList>
            <consortium name="The Broad Institute Genome Sequencing Platform"/>
            <person name="Earl A."/>
            <person name="Ward D."/>
            <person name="Feldgarden M."/>
            <person name="Gevers D."/>
            <person name="Blanton J.M."/>
            <person name="Fenno C.J."/>
            <person name="Baranova O.V."/>
            <person name="Mathney J."/>
            <person name="Dewhirst F.E."/>
            <person name="Izard J."/>
            <person name="Young S.K."/>
            <person name="Zeng Q."/>
            <person name="Gargeya S."/>
            <person name="Fitzgerald M."/>
            <person name="Haas B."/>
            <person name="Abouelleil A."/>
            <person name="Alvarado L."/>
            <person name="Arachchi H.M."/>
            <person name="Berlin A."/>
            <person name="Chapman S.B."/>
            <person name="Gearin G."/>
            <person name="Goldberg J."/>
            <person name="Griggs A."/>
            <person name="Gujja S."/>
            <person name="Hansen M."/>
            <person name="Heiman D."/>
            <person name="Howarth C."/>
            <person name="Larimer J."/>
            <person name="Lui A."/>
            <person name="MacDonald P.J.P."/>
            <person name="McCowen C."/>
            <person name="Montmayeur A."/>
            <person name="Murphy C."/>
            <person name="Neiman D."/>
            <person name="Pearson M."/>
            <person name="Priest M."/>
            <person name="Roberts A."/>
            <person name="Saif S."/>
            <person name="Shea T."/>
            <person name="Sisk P."/>
            <person name="Stolte C."/>
            <person name="Sykes S."/>
            <person name="Wortman J."/>
            <person name="Nusbaum C."/>
            <person name="Birren B."/>
        </authorList>
    </citation>
    <scope>NUCLEOTIDE SEQUENCE [LARGE SCALE GENOMIC DNA]</scope>
    <source>
        <strain evidence="1">H-22</strain>
    </source>
</reference>
<dbReference type="Proteomes" id="UP000011705">
    <property type="component" value="Chromosome"/>
</dbReference>
<protein>
    <recommendedName>
        <fullName evidence="2">Lipoprotein</fullName>
    </recommendedName>
</protein>
<comment type="caution">
    <text evidence="1">The sequence shown here is derived from an EMBL/GenBank/DDBJ whole genome shotgun (WGS) entry which is preliminary data.</text>
</comment>
<dbReference type="EMBL" id="AGDV01000012">
    <property type="protein sequence ID" value="EMB33242.1"/>
    <property type="molecule type" value="Genomic_DNA"/>
</dbReference>